<proteinExistence type="predicted"/>
<sequence length="483" mass="53795">MHERTQAHSLTELMWLLQHAPTLNSFAITFKVANHGAEIVAGDYAAGFTAREMLAKACSPQYRLAGDIRGTSFAEPETANIPTKSKLRLTRLSGIFGKKQKRHLSQASTSQKTTESNNTISQVIPKPNGFFHTISTAYNKHHILVLRPDDVWLAILVQFNFFVNANSELLRASFVAHEGSKTLTVKRSALADFGEFARAMVDEMEKNVVDPTLRKWALPDFSTTTERDTTVASITLMATLKSYFQYVFCSIDCGIPSVTLEGEKSDWEDLLRRAEKLKEYTIETIAWYHLLVPVLSRFVQSFEEPTADSTIDFWQKVAHFRRGGSGPSTYSGWLSAFCVFNEKGKWIGSSLTKNDFSAIKPPESLKAKDFWATYLEYPQFVTDHLHLDDTPYHLVDAANIPPCYAEVDALLVDLSTGEKKQAAMTAGVIATEVCSSSDSMEPASGFSGENDVVKPLVGWWLFNKLDKPAGPGTGEGLYGEEEW</sequence>
<keyword evidence="2" id="KW-1185">Reference proteome</keyword>
<dbReference type="EMBL" id="JACAZF010000001">
    <property type="protein sequence ID" value="KAF7315910.1"/>
    <property type="molecule type" value="Genomic_DNA"/>
</dbReference>
<dbReference type="PANTHER" id="PTHR31252:SF11">
    <property type="entry name" value="DUF4419 DOMAIN-CONTAINING PROTEIN"/>
    <property type="match status" value="1"/>
</dbReference>
<dbReference type="RefSeq" id="XP_037225933.1">
    <property type="nucleotide sequence ID" value="XM_037358023.1"/>
</dbReference>
<comment type="caution">
    <text evidence="1">The sequence shown here is derived from an EMBL/GenBank/DDBJ whole genome shotgun (WGS) entry which is preliminary data.</text>
</comment>
<reference evidence="1" key="1">
    <citation type="submission" date="2020-05" db="EMBL/GenBank/DDBJ databases">
        <title>Mycena genomes resolve the evolution of fungal bioluminescence.</title>
        <authorList>
            <person name="Tsai I.J."/>
        </authorList>
    </citation>
    <scope>NUCLEOTIDE SEQUENCE</scope>
    <source>
        <strain evidence="1">171206Taipei</strain>
    </source>
</reference>
<dbReference type="OrthoDB" id="9978173at2759"/>
<dbReference type="AlphaFoldDB" id="A0A8H6THN5"/>
<dbReference type="Pfam" id="PF14388">
    <property type="entry name" value="DUF4419"/>
    <property type="match status" value="1"/>
</dbReference>
<evidence type="ECO:0000313" key="1">
    <source>
        <dbReference type="EMBL" id="KAF7315910.1"/>
    </source>
</evidence>
<gene>
    <name evidence="1" type="ORF">MIND_00107600</name>
</gene>
<name>A0A8H6THN5_9AGAR</name>
<accession>A0A8H6THN5</accession>
<dbReference type="Proteomes" id="UP000636479">
    <property type="component" value="Unassembled WGS sequence"/>
</dbReference>
<dbReference type="GeneID" id="59340539"/>
<protein>
    <submittedName>
        <fullName evidence="1">Uncharacterized protein</fullName>
    </submittedName>
</protein>
<organism evidence="1 2">
    <name type="scientific">Mycena indigotica</name>
    <dbReference type="NCBI Taxonomy" id="2126181"/>
    <lineage>
        <taxon>Eukaryota</taxon>
        <taxon>Fungi</taxon>
        <taxon>Dikarya</taxon>
        <taxon>Basidiomycota</taxon>
        <taxon>Agaricomycotina</taxon>
        <taxon>Agaricomycetes</taxon>
        <taxon>Agaricomycetidae</taxon>
        <taxon>Agaricales</taxon>
        <taxon>Marasmiineae</taxon>
        <taxon>Mycenaceae</taxon>
        <taxon>Mycena</taxon>
    </lineage>
</organism>
<evidence type="ECO:0000313" key="2">
    <source>
        <dbReference type="Proteomes" id="UP000636479"/>
    </source>
</evidence>
<dbReference type="PANTHER" id="PTHR31252">
    <property type="entry name" value="DUF4419 DOMAIN-CONTAINING PROTEIN"/>
    <property type="match status" value="1"/>
</dbReference>
<dbReference type="InterPro" id="IPR025533">
    <property type="entry name" value="DUF4419"/>
</dbReference>